<gene>
    <name evidence="4" type="ORF">BJG266_LOCUS19921</name>
    <name evidence="3" type="ORF">QVE165_LOCUS18859</name>
    <name evidence="2" type="ORF">QVE165_LOCUS5133</name>
</gene>
<dbReference type="EMBL" id="CAJNOM010000020">
    <property type="protein sequence ID" value="CAF0818605.1"/>
    <property type="molecule type" value="Genomic_DNA"/>
</dbReference>
<feature type="region of interest" description="Disordered" evidence="1">
    <location>
        <begin position="109"/>
        <end position="143"/>
    </location>
</feature>
<sequence>MAAKPSSRKSSVTRDNSNHSSLGGLLPISSPTPHSQDTQSNKQNDDIGVSNPNIYVVQPFKQRSKPKDLVYSKKNAPNPGENLLNSTIELINHFTVCYEAVKEQLQNEQIKQTDHQSTNNKSMVVGTRNKNNKTNNQQRPAKQARLRPLILHEDQYDQRNNQQLFIGDSSGILSESETNDIDLSEIYNEKLRLLRKLKPEFFDYEGNLISRKGSTSQSLIESSLKKSTMSSFRISQNPRLTKENDQETFLTELLKRGENEEKCLSLVSTEQTSSINEMMKDNYILKVIDIKTKKSRPNSKCDSMKSLSLSDKENLFLKKENTNN</sequence>
<reference evidence="4" key="1">
    <citation type="submission" date="2021-02" db="EMBL/GenBank/DDBJ databases">
        <authorList>
            <person name="Nowell W R."/>
        </authorList>
    </citation>
    <scope>NUCLEOTIDE SEQUENCE</scope>
</reference>
<evidence type="ECO:0000313" key="4">
    <source>
        <dbReference type="EMBL" id="CAF1074928.1"/>
    </source>
</evidence>
<feature type="region of interest" description="Disordered" evidence="1">
    <location>
        <begin position="1"/>
        <end position="80"/>
    </location>
</feature>
<feature type="compositionally biased region" description="Low complexity" evidence="1">
    <location>
        <begin position="20"/>
        <end position="31"/>
    </location>
</feature>
<accession>A0A814MD42</accession>
<dbReference type="AlphaFoldDB" id="A0A814MD42"/>
<feature type="compositionally biased region" description="Low complexity" evidence="1">
    <location>
        <begin position="127"/>
        <end position="139"/>
    </location>
</feature>
<dbReference type="EMBL" id="CAJNOM010000113">
    <property type="protein sequence ID" value="CAF1074206.1"/>
    <property type="molecule type" value="Genomic_DNA"/>
</dbReference>
<dbReference type="Proteomes" id="UP000663832">
    <property type="component" value="Unassembled WGS sequence"/>
</dbReference>
<evidence type="ECO:0000313" key="2">
    <source>
        <dbReference type="EMBL" id="CAF0818605.1"/>
    </source>
</evidence>
<evidence type="ECO:0000313" key="5">
    <source>
        <dbReference type="Proteomes" id="UP000663832"/>
    </source>
</evidence>
<evidence type="ECO:0000313" key="3">
    <source>
        <dbReference type="EMBL" id="CAF1074206.1"/>
    </source>
</evidence>
<organism evidence="4 6">
    <name type="scientific">Adineta steineri</name>
    <dbReference type="NCBI Taxonomy" id="433720"/>
    <lineage>
        <taxon>Eukaryota</taxon>
        <taxon>Metazoa</taxon>
        <taxon>Spiralia</taxon>
        <taxon>Gnathifera</taxon>
        <taxon>Rotifera</taxon>
        <taxon>Eurotatoria</taxon>
        <taxon>Bdelloidea</taxon>
        <taxon>Adinetida</taxon>
        <taxon>Adinetidae</taxon>
        <taxon>Adineta</taxon>
    </lineage>
</organism>
<feature type="compositionally biased region" description="Polar residues" evidence="1">
    <location>
        <begin position="8"/>
        <end position="19"/>
    </location>
</feature>
<protein>
    <submittedName>
        <fullName evidence="4">Uncharacterized protein</fullName>
    </submittedName>
</protein>
<dbReference type="OrthoDB" id="10017966at2759"/>
<dbReference type="EMBL" id="CAJNOI010000110">
    <property type="protein sequence ID" value="CAF1074928.1"/>
    <property type="molecule type" value="Genomic_DNA"/>
</dbReference>
<feature type="compositionally biased region" description="Polar residues" evidence="1">
    <location>
        <begin position="32"/>
        <end position="42"/>
    </location>
</feature>
<proteinExistence type="predicted"/>
<keyword evidence="5" id="KW-1185">Reference proteome</keyword>
<evidence type="ECO:0000256" key="1">
    <source>
        <dbReference type="SAM" id="MobiDB-lite"/>
    </source>
</evidence>
<dbReference type="Proteomes" id="UP000663877">
    <property type="component" value="Unassembled WGS sequence"/>
</dbReference>
<evidence type="ECO:0000313" key="6">
    <source>
        <dbReference type="Proteomes" id="UP000663877"/>
    </source>
</evidence>
<name>A0A814MD42_9BILA</name>
<comment type="caution">
    <text evidence="4">The sequence shown here is derived from an EMBL/GenBank/DDBJ whole genome shotgun (WGS) entry which is preliminary data.</text>
</comment>
<feature type="compositionally biased region" description="Polar residues" evidence="1">
    <location>
        <begin position="109"/>
        <end position="122"/>
    </location>
</feature>